<dbReference type="InterPro" id="IPR036638">
    <property type="entry name" value="HLH_DNA-bd_sf"/>
</dbReference>
<dbReference type="GO" id="GO:0046983">
    <property type="term" value="F:protein dimerization activity"/>
    <property type="evidence" value="ECO:0007669"/>
    <property type="project" value="InterPro"/>
</dbReference>
<feature type="region of interest" description="Disordered" evidence="1">
    <location>
        <begin position="1"/>
        <end position="21"/>
    </location>
</feature>
<accession>A0A1B7NIF8</accession>
<evidence type="ECO:0008006" key="4">
    <source>
        <dbReference type="Google" id="ProtNLM"/>
    </source>
</evidence>
<evidence type="ECO:0000256" key="1">
    <source>
        <dbReference type="SAM" id="MobiDB-lite"/>
    </source>
</evidence>
<dbReference type="OrthoDB" id="2680604at2759"/>
<keyword evidence="3" id="KW-1185">Reference proteome</keyword>
<evidence type="ECO:0000313" key="3">
    <source>
        <dbReference type="Proteomes" id="UP000092154"/>
    </source>
</evidence>
<proteinExistence type="predicted"/>
<sequence>MQVYCSTQGYQRPRKQSKIASQRQYRVKEEGGFQELRDMICLVTGEVPQTRRETLKKAAELLRQMSTEGAISGHERLPESESPLASSHEFNQNAQAPYEPLMLPDETWIDASAPWASNSNSPIPDTPVTSSMLEYHGYPQEDVYHAMGGDWNLVQPTPLQCQQTSFSAQWDDLTFIHSNIDHVPFYVEGLEFS</sequence>
<feature type="region of interest" description="Disordered" evidence="1">
    <location>
        <begin position="69"/>
        <end position="88"/>
    </location>
</feature>
<dbReference type="Proteomes" id="UP000092154">
    <property type="component" value="Unassembled WGS sequence"/>
</dbReference>
<reference evidence="2 3" key="1">
    <citation type="submission" date="2016-06" db="EMBL/GenBank/DDBJ databases">
        <title>Comparative genomics of the ectomycorrhizal sister species Rhizopogon vinicolor and Rhizopogon vesiculosus (Basidiomycota: Boletales) reveals a divergence of the mating type B locus.</title>
        <authorList>
            <consortium name="DOE Joint Genome Institute"/>
            <person name="Mujic A.B."/>
            <person name="Kuo A."/>
            <person name="Tritt A."/>
            <person name="Lipzen A."/>
            <person name="Chen C."/>
            <person name="Johnson J."/>
            <person name="Sharma A."/>
            <person name="Barry K."/>
            <person name="Grigoriev I.V."/>
            <person name="Spatafora J.W."/>
        </authorList>
    </citation>
    <scope>NUCLEOTIDE SEQUENCE [LARGE SCALE GENOMIC DNA]</scope>
    <source>
        <strain evidence="2 3">AM-OR11-026</strain>
    </source>
</reference>
<protein>
    <recommendedName>
        <fullName evidence="4">BHLH domain-containing protein</fullName>
    </recommendedName>
</protein>
<feature type="compositionally biased region" description="Polar residues" evidence="1">
    <location>
        <begin position="1"/>
        <end position="10"/>
    </location>
</feature>
<dbReference type="SUPFAM" id="SSF47459">
    <property type="entry name" value="HLH, helix-loop-helix DNA-binding domain"/>
    <property type="match status" value="1"/>
</dbReference>
<organism evidence="2 3">
    <name type="scientific">Rhizopogon vinicolor AM-OR11-026</name>
    <dbReference type="NCBI Taxonomy" id="1314800"/>
    <lineage>
        <taxon>Eukaryota</taxon>
        <taxon>Fungi</taxon>
        <taxon>Dikarya</taxon>
        <taxon>Basidiomycota</taxon>
        <taxon>Agaricomycotina</taxon>
        <taxon>Agaricomycetes</taxon>
        <taxon>Agaricomycetidae</taxon>
        <taxon>Boletales</taxon>
        <taxon>Suillineae</taxon>
        <taxon>Rhizopogonaceae</taxon>
        <taxon>Rhizopogon</taxon>
    </lineage>
</organism>
<evidence type="ECO:0000313" key="2">
    <source>
        <dbReference type="EMBL" id="OAX44598.1"/>
    </source>
</evidence>
<dbReference type="EMBL" id="KV448123">
    <property type="protein sequence ID" value="OAX44598.1"/>
    <property type="molecule type" value="Genomic_DNA"/>
</dbReference>
<name>A0A1B7NIF8_9AGAM</name>
<dbReference type="InParanoid" id="A0A1B7NIF8"/>
<dbReference type="AlphaFoldDB" id="A0A1B7NIF8"/>
<gene>
    <name evidence="2" type="ORF">K503DRAFT_852465</name>
</gene>